<gene>
    <name evidence="2" type="ORF">ACFPET_17815</name>
</gene>
<name>A0ABV8U1S2_9ACTN</name>
<evidence type="ECO:0000256" key="1">
    <source>
        <dbReference type="SAM" id="MobiDB-lite"/>
    </source>
</evidence>
<proteinExistence type="predicted"/>
<dbReference type="Proteomes" id="UP001595823">
    <property type="component" value="Unassembled WGS sequence"/>
</dbReference>
<protein>
    <submittedName>
        <fullName evidence="2">Uncharacterized protein</fullName>
    </submittedName>
</protein>
<dbReference type="RefSeq" id="WP_380623635.1">
    <property type="nucleotide sequence ID" value="NZ_JBHSDK010000028.1"/>
</dbReference>
<evidence type="ECO:0000313" key="2">
    <source>
        <dbReference type="EMBL" id="MFC4337064.1"/>
    </source>
</evidence>
<comment type="caution">
    <text evidence="2">The sequence shown here is derived from an EMBL/GenBank/DDBJ whole genome shotgun (WGS) entry which is preliminary data.</text>
</comment>
<reference evidence="3" key="1">
    <citation type="journal article" date="2019" name="Int. J. Syst. Evol. Microbiol.">
        <title>The Global Catalogue of Microorganisms (GCM) 10K type strain sequencing project: providing services to taxonomists for standard genome sequencing and annotation.</title>
        <authorList>
            <consortium name="The Broad Institute Genomics Platform"/>
            <consortium name="The Broad Institute Genome Sequencing Center for Infectious Disease"/>
            <person name="Wu L."/>
            <person name="Ma J."/>
        </authorList>
    </citation>
    <scope>NUCLEOTIDE SEQUENCE [LARGE SCALE GENOMIC DNA]</scope>
    <source>
        <strain evidence="3">IBRC-M 10908</strain>
    </source>
</reference>
<accession>A0ABV8U1S2</accession>
<feature type="region of interest" description="Disordered" evidence="1">
    <location>
        <begin position="1"/>
        <end position="27"/>
    </location>
</feature>
<evidence type="ECO:0000313" key="3">
    <source>
        <dbReference type="Proteomes" id="UP001595823"/>
    </source>
</evidence>
<keyword evidence="3" id="KW-1185">Reference proteome</keyword>
<organism evidence="2 3">
    <name type="scientific">Salininema proteolyticum</name>
    <dbReference type="NCBI Taxonomy" id="1607685"/>
    <lineage>
        <taxon>Bacteria</taxon>
        <taxon>Bacillati</taxon>
        <taxon>Actinomycetota</taxon>
        <taxon>Actinomycetes</taxon>
        <taxon>Glycomycetales</taxon>
        <taxon>Glycomycetaceae</taxon>
        <taxon>Salininema</taxon>
    </lineage>
</organism>
<dbReference type="EMBL" id="JBHSDK010000028">
    <property type="protein sequence ID" value="MFC4337064.1"/>
    <property type="molecule type" value="Genomic_DNA"/>
</dbReference>
<sequence length="297" mass="31520">MGSRKDQTDTEAENLTPQESLDDPPRNWRRVGAMAGVWGVVLAIGAWVGPGFAAGGEKAEEDKPVTEQAPKSPSVAAYRYLKFGTLGQTDSVAVCEGSDPDVSIGDLQNLAADFEEKYGKSPFPEVEVVDDSESDGRHIADRVLRLENGASEKYEMTVTVKEAENGFCVENAEYGNGSTEGGDPGATVEPDKLAVDYLTRLYWDRSVSDAAELQCDGEYEGVDAQELVDAITAQVENKEASSLAGSGFEVNGGTATVSRDLEIQEGAQVRTESFTVGIDMASSCVVSLQGGEGLLGE</sequence>